<evidence type="ECO:0000313" key="9">
    <source>
        <dbReference type="EMBL" id="OQP54222.1"/>
    </source>
</evidence>
<accession>A0A1V9F7G7</accession>
<evidence type="ECO:0000256" key="4">
    <source>
        <dbReference type="ARBA" id="ARBA00023002"/>
    </source>
</evidence>
<dbReference type="Gene3D" id="1.10.800.10">
    <property type="entry name" value="Aromatic amino acid hydroxylase"/>
    <property type="match status" value="1"/>
</dbReference>
<keyword evidence="10" id="KW-1185">Reference proteome</keyword>
<keyword evidence="5 7" id="KW-0408">Iron</keyword>
<dbReference type="PROSITE" id="PS51410">
    <property type="entry name" value="BH4_AAA_HYDROXYL_2"/>
    <property type="match status" value="1"/>
</dbReference>
<dbReference type="GO" id="GO:0005506">
    <property type="term" value="F:iron ion binding"/>
    <property type="evidence" value="ECO:0007669"/>
    <property type="project" value="InterPro"/>
</dbReference>
<feature type="domain" description="Biopterin-dependent aromatic amino acid hydroxylase family profile" evidence="8">
    <location>
        <begin position="1"/>
        <end position="249"/>
    </location>
</feature>
<sequence>MKTYLIEQEYDAYSSEDHLVWEEMNRRQAALNRNKISKEYWYGLDLLQIQNSRLPNIAALSNKLSGFTGWSLVPVKGLIPAEDFFNLIIEKKYPVTTSIRKASELNFSEQPDIFHDVLGHLPLLINKKFSDFLIAYSKIAIRYVGNEHAVELLARLYWYTYEMGLIVEDNEYKVYGGAIITSANEIENIRNARVPKHSFNIDHLFRTPYNPYKLQNEYFVINDFSSLFDSLVNLESRLERHLSYGHITL</sequence>
<name>A0A1V9F7G7_9BACT</name>
<dbReference type="InterPro" id="IPR036329">
    <property type="entry name" value="Aro-AA_hydroxylase_C_sf"/>
</dbReference>
<evidence type="ECO:0000256" key="5">
    <source>
        <dbReference type="ARBA" id="ARBA00023004"/>
    </source>
</evidence>
<reference evidence="10" key="1">
    <citation type="submission" date="2016-04" db="EMBL/GenBank/DDBJ databases">
        <authorList>
            <person name="Chen L."/>
            <person name="Zhuang W."/>
            <person name="Wang G."/>
        </authorList>
    </citation>
    <scope>NUCLEOTIDE SEQUENCE [LARGE SCALE GENOMIC DNA]</scope>
    <source>
        <strain evidence="10">17621</strain>
    </source>
</reference>
<dbReference type="EMBL" id="LVXG01000004">
    <property type="protein sequence ID" value="OQP54222.1"/>
    <property type="molecule type" value="Genomic_DNA"/>
</dbReference>
<dbReference type="InterPro" id="IPR001273">
    <property type="entry name" value="ArAA_hydroxylase"/>
</dbReference>
<dbReference type="OrthoDB" id="9780502at2"/>
<proteinExistence type="inferred from homology"/>
<dbReference type="InterPro" id="IPR018301">
    <property type="entry name" value="ArAA_hydroxylase_Fe/CU_BS"/>
</dbReference>
<dbReference type="InterPro" id="IPR019774">
    <property type="entry name" value="Aromatic-AA_hydroxylase_C"/>
</dbReference>
<comment type="similarity">
    <text evidence="2">Belongs to the biopterin-dependent aromatic amino acid hydroxylase family.</text>
</comment>
<feature type="binding site" evidence="7">
    <location>
        <position position="115"/>
    </location>
    <ligand>
        <name>Fe cation</name>
        <dbReference type="ChEBI" id="CHEBI:24875"/>
    </ligand>
</feature>
<protein>
    <recommendedName>
        <fullName evidence="8">Biopterin-dependent aromatic amino acid hydroxylase family profile domain-containing protein</fullName>
    </recommendedName>
</protein>
<feature type="binding site" evidence="7">
    <location>
        <position position="162"/>
    </location>
    <ligand>
        <name>Fe cation</name>
        <dbReference type="ChEBI" id="CHEBI:24875"/>
    </ligand>
</feature>
<evidence type="ECO:0000256" key="6">
    <source>
        <dbReference type="ARBA" id="ARBA00023033"/>
    </source>
</evidence>
<dbReference type="PRINTS" id="PR00372">
    <property type="entry name" value="FYWHYDRXLASE"/>
</dbReference>
<evidence type="ECO:0000259" key="8">
    <source>
        <dbReference type="PROSITE" id="PS51410"/>
    </source>
</evidence>
<dbReference type="AlphaFoldDB" id="A0A1V9F7G7"/>
<evidence type="ECO:0000256" key="7">
    <source>
        <dbReference type="PIRSR" id="PIRSR601273-2"/>
    </source>
</evidence>
<comment type="cofactor">
    <cofactor evidence="1 7">
        <name>Fe(2+)</name>
        <dbReference type="ChEBI" id="CHEBI:29033"/>
    </cofactor>
</comment>
<dbReference type="PROSITE" id="PS00367">
    <property type="entry name" value="BH4_AAA_HYDROXYL_1"/>
    <property type="match status" value="1"/>
</dbReference>
<dbReference type="STRING" id="354355.SAMN05660816_05260"/>
<dbReference type="PANTHER" id="PTHR11473:SF24">
    <property type="entry name" value="PHENYLALANINE-4-HYDROXYLASE"/>
    <property type="match status" value="1"/>
</dbReference>
<dbReference type="SUPFAM" id="SSF56534">
    <property type="entry name" value="Aromatic aminoacid monoxygenases, catalytic and oligomerization domains"/>
    <property type="match status" value="1"/>
</dbReference>
<keyword evidence="3 7" id="KW-0479">Metal-binding</keyword>
<feature type="binding site" evidence="7">
    <location>
        <position position="120"/>
    </location>
    <ligand>
        <name>Fe cation</name>
        <dbReference type="ChEBI" id="CHEBI:24875"/>
    </ligand>
</feature>
<dbReference type="InterPro" id="IPR036951">
    <property type="entry name" value="ArAA_hydroxylase_sf"/>
</dbReference>
<dbReference type="RefSeq" id="WP_081197529.1">
    <property type="nucleotide sequence ID" value="NZ_FOCZ01000011.1"/>
</dbReference>
<comment type="caution">
    <text evidence="9">The sequence shown here is derived from an EMBL/GenBank/DDBJ whole genome shotgun (WGS) entry which is preliminary data.</text>
</comment>
<evidence type="ECO:0000256" key="1">
    <source>
        <dbReference type="ARBA" id="ARBA00001954"/>
    </source>
</evidence>
<dbReference type="GO" id="GO:0004505">
    <property type="term" value="F:phenylalanine 4-monooxygenase activity"/>
    <property type="evidence" value="ECO:0007669"/>
    <property type="project" value="UniProtKB-ARBA"/>
</dbReference>
<organism evidence="9 10">
    <name type="scientific">Niastella yeongjuensis</name>
    <dbReference type="NCBI Taxonomy" id="354355"/>
    <lineage>
        <taxon>Bacteria</taxon>
        <taxon>Pseudomonadati</taxon>
        <taxon>Bacteroidota</taxon>
        <taxon>Chitinophagia</taxon>
        <taxon>Chitinophagales</taxon>
        <taxon>Chitinophagaceae</taxon>
        <taxon>Niastella</taxon>
    </lineage>
</organism>
<gene>
    <name evidence="9" type="ORF">A4H97_22250</name>
</gene>
<dbReference type="Proteomes" id="UP000192610">
    <property type="component" value="Unassembled WGS sequence"/>
</dbReference>
<keyword evidence="4" id="KW-0560">Oxidoreductase</keyword>
<dbReference type="Pfam" id="PF00351">
    <property type="entry name" value="Biopterin_H"/>
    <property type="match status" value="1"/>
</dbReference>
<dbReference type="PANTHER" id="PTHR11473">
    <property type="entry name" value="AROMATIC AMINO ACID HYDROXYLASE"/>
    <property type="match status" value="1"/>
</dbReference>
<evidence type="ECO:0000313" key="10">
    <source>
        <dbReference type="Proteomes" id="UP000192610"/>
    </source>
</evidence>
<evidence type="ECO:0000256" key="3">
    <source>
        <dbReference type="ARBA" id="ARBA00022723"/>
    </source>
</evidence>
<keyword evidence="6" id="KW-0503">Monooxygenase</keyword>
<evidence type="ECO:0000256" key="2">
    <source>
        <dbReference type="ARBA" id="ARBA00009712"/>
    </source>
</evidence>